<evidence type="ECO:0000313" key="2">
    <source>
        <dbReference type="Proteomes" id="UP001472677"/>
    </source>
</evidence>
<protein>
    <submittedName>
        <fullName evidence="1">Uncharacterized protein</fullName>
    </submittedName>
</protein>
<reference evidence="1 2" key="1">
    <citation type="journal article" date="2024" name="G3 (Bethesda)">
        <title>Genome assembly of Hibiscus sabdariffa L. provides insights into metabolisms of medicinal natural products.</title>
        <authorList>
            <person name="Kim T."/>
        </authorList>
    </citation>
    <scope>NUCLEOTIDE SEQUENCE [LARGE SCALE GENOMIC DNA]</scope>
    <source>
        <strain evidence="1">TK-2024</strain>
        <tissue evidence="1">Old leaves</tissue>
    </source>
</reference>
<dbReference type="Proteomes" id="UP001472677">
    <property type="component" value="Unassembled WGS sequence"/>
</dbReference>
<evidence type="ECO:0000313" key="1">
    <source>
        <dbReference type="EMBL" id="KAK8600167.1"/>
    </source>
</evidence>
<keyword evidence="2" id="KW-1185">Reference proteome</keyword>
<name>A0ABR2GCC9_9ROSI</name>
<sequence length="87" mass="9962">MLFWLSKSHFDLVENEHHAFLLNVRGPFPASKSPPSESIQPRYIQSTIAHNENFTVLKDVLMTDESSATMINTQEIDPKECCDPLSW</sequence>
<dbReference type="EMBL" id="JBBPBM010000001">
    <property type="protein sequence ID" value="KAK8600167.1"/>
    <property type="molecule type" value="Genomic_DNA"/>
</dbReference>
<gene>
    <name evidence="1" type="ORF">V6N12_050025</name>
</gene>
<comment type="caution">
    <text evidence="1">The sequence shown here is derived from an EMBL/GenBank/DDBJ whole genome shotgun (WGS) entry which is preliminary data.</text>
</comment>
<proteinExistence type="predicted"/>
<organism evidence="1 2">
    <name type="scientific">Hibiscus sabdariffa</name>
    <name type="common">roselle</name>
    <dbReference type="NCBI Taxonomy" id="183260"/>
    <lineage>
        <taxon>Eukaryota</taxon>
        <taxon>Viridiplantae</taxon>
        <taxon>Streptophyta</taxon>
        <taxon>Embryophyta</taxon>
        <taxon>Tracheophyta</taxon>
        <taxon>Spermatophyta</taxon>
        <taxon>Magnoliopsida</taxon>
        <taxon>eudicotyledons</taxon>
        <taxon>Gunneridae</taxon>
        <taxon>Pentapetalae</taxon>
        <taxon>rosids</taxon>
        <taxon>malvids</taxon>
        <taxon>Malvales</taxon>
        <taxon>Malvaceae</taxon>
        <taxon>Malvoideae</taxon>
        <taxon>Hibiscus</taxon>
    </lineage>
</organism>
<accession>A0ABR2GCC9</accession>